<protein>
    <recommendedName>
        <fullName evidence="6">CARDB domain-containing protein</fullName>
    </recommendedName>
</protein>
<name>A0A0G1G8D0_9BACT</name>
<sequence>MSNYSRIDKRLGLRTVFRLITIFLLMLVITASSALAAVEITPAEVILNVDYGDLKDEDQTVIRRTFDIPVRNTETMAVVVSASITGLPSRYNAPTINTATIQPGETRTITVAIDIPQQQSSGRRQIGVIEVKNANTNALYDTALLIQDTKKMLAIDEISVEYEDLDGETERETFNGEDPKLGLDESIRPGSPVTISFKDIENLFDQDYDEDSSDIEDITLTIEADDEDLFKGNFEEEYDLGALGAEDSQDFEVSFIVDEEADEGAYVLTIELVGEDGEGAKHAFKTELTLELDRNKDDIRITKWEILPENPTSCDKKVIFNTEIKNVGTRSQNDVSIQLYSPSLEILQNIPDLKLNRFSKDDHSYSRSFSIDFSSKEIAAGRHDVEFNVFLDGDQVDHQRKTLAVGDCPKDQTNVPASEEQKKSGEELESEDKLETSAGRAAEDAKARRIEADKTTISSSKIVSIVEDPYTNEDVLLSLIIISLILLLAVIAIFTVIIIKTKSEVPKK</sequence>
<evidence type="ECO:0008006" key="6">
    <source>
        <dbReference type="Google" id="ProtNLM"/>
    </source>
</evidence>
<proteinExistence type="predicted"/>
<evidence type="ECO:0000313" key="5">
    <source>
        <dbReference type="Proteomes" id="UP000034894"/>
    </source>
</evidence>
<dbReference type="EMBL" id="LCFP01000021">
    <property type="protein sequence ID" value="KKS95203.1"/>
    <property type="molecule type" value="Genomic_DNA"/>
</dbReference>
<dbReference type="Proteomes" id="UP000034894">
    <property type="component" value="Unassembled WGS sequence"/>
</dbReference>
<feature type="region of interest" description="Disordered" evidence="1">
    <location>
        <begin position="406"/>
        <end position="442"/>
    </location>
</feature>
<evidence type="ECO:0000256" key="1">
    <source>
        <dbReference type="SAM" id="MobiDB-lite"/>
    </source>
</evidence>
<evidence type="ECO:0000313" key="4">
    <source>
        <dbReference type="EMBL" id="KKS95203.1"/>
    </source>
</evidence>
<comment type="caution">
    <text evidence="4">The sequence shown here is derived from an EMBL/GenBank/DDBJ whole genome shotgun (WGS) entry which is preliminary data.</text>
</comment>
<keyword evidence="2" id="KW-0472">Membrane</keyword>
<keyword evidence="3" id="KW-0732">Signal</keyword>
<keyword evidence="2" id="KW-1133">Transmembrane helix</keyword>
<feature type="compositionally biased region" description="Basic and acidic residues" evidence="1">
    <location>
        <begin position="419"/>
        <end position="442"/>
    </location>
</feature>
<dbReference type="AlphaFoldDB" id="A0A0G1G8D0"/>
<reference evidence="4 5" key="1">
    <citation type="journal article" date="2015" name="Nature">
        <title>rRNA introns, odd ribosomes, and small enigmatic genomes across a large radiation of phyla.</title>
        <authorList>
            <person name="Brown C.T."/>
            <person name="Hug L.A."/>
            <person name="Thomas B.C."/>
            <person name="Sharon I."/>
            <person name="Castelle C.J."/>
            <person name="Singh A."/>
            <person name="Wilkins M.J."/>
            <person name="Williams K.H."/>
            <person name="Banfield J.F."/>
        </authorList>
    </citation>
    <scope>NUCLEOTIDE SEQUENCE [LARGE SCALE GENOMIC DNA]</scope>
</reference>
<feature type="chain" id="PRO_5002537188" description="CARDB domain-containing protein" evidence="3">
    <location>
        <begin position="37"/>
        <end position="508"/>
    </location>
</feature>
<evidence type="ECO:0000256" key="3">
    <source>
        <dbReference type="SAM" id="SignalP"/>
    </source>
</evidence>
<feature type="signal peptide" evidence="3">
    <location>
        <begin position="1"/>
        <end position="36"/>
    </location>
</feature>
<organism evidence="4 5">
    <name type="scientific">Candidatus Gottesmanbacteria bacterium GW2011_GWA2_43_14</name>
    <dbReference type="NCBI Taxonomy" id="1618443"/>
    <lineage>
        <taxon>Bacteria</taxon>
        <taxon>Candidatus Gottesmaniibacteriota</taxon>
    </lineage>
</organism>
<accession>A0A0G1G8D0</accession>
<dbReference type="STRING" id="1618443.UV73_C0021G0002"/>
<gene>
    <name evidence="4" type="ORF">UV73_C0021G0002</name>
</gene>
<keyword evidence="2" id="KW-0812">Transmembrane</keyword>
<evidence type="ECO:0000256" key="2">
    <source>
        <dbReference type="SAM" id="Phobius"/>
    </source>
</evidence>
<feature type="transmembrane region" description="Helical" evidence="2">
    <location>
        <begin position="475"/>
        <end position="499"/>
    </location>
</feature>
<feature type="compositionally biased region" description="Basic and acidic residues" evidence="1">
    <location>
        <begin position="168"/>
        <end position="186"/>
    </location>
</feature>
<feature type="region of interest" description="Disordered" evidence="1">
    <location>
        <begin position="166"/>
        <end position="186"/>
    </location>
</feature>